<feature type="transmembrane region" description="Helical" evidence="7">
    <location>
        <begin position="119"/>
        <end position="141"/>
    </location>
</feature>
<accession>A0A937K1B8</accession>
<feature type="transmembrane region" description="Helical" evidence="7">
    <location>
        <begin position="333"/>
        <end position="353"/>
    </location>
</feature>
<dbReference type="GO" id="GO:0005886">
    <property type="term" value="C:plasma membrane"/>
    <property type="evidence" value="ECO:0007669"/>
    <property type="project" value="UniProtKB-SubCell"/>
</dbReference>
<dbReference type="Pfam" id="PF13440">
    <property type="entry name" value="Polysacc_synt_3"/>
    <property type="match status" value="1"/>
</dbReference>
<keyword evidence="4 7" id="KW-0812">Transmembrane</keyword>
<dbReference type="PANTHER" id="PTHR30250:SF10">
    <property type="entry name" value="LIPOPOLYSACCHARIDE BIOSYNTHESIS PROTEIN WZXC"/>
    <property type="match status" value="1"/>
</dbReference>
<dbReference type="Proteomes" id="UP000659388">
    <property type="component" value="Unassembled WGS sequence"/>
</dbReference>
<dbReference type="PANTHER" id="PTHR30250">
    <property type="entry name" value="PST FAMILY PREDICTED COLANIC ACID TRANSPORTER"/>
    <property type="match status" value="1"/>
</dbReference>
<evidence type="ECO:0000313" key="8">
    <source>
        <dbReference type="EMBL" id="MBL3656487.1"/>
    </source>
</evidence>
<keyword evidence="3" id="KW-1003">Cell membrane</keyword>
<feature type="transmembrane region" description="Helical" evidence="7">
    <location>
        <begin position="12"/>
        <end position="38"/>
    </location>
</feature>
<feature type="transmembrane region" description="Helical" evidence="7">
    <location>
        <begin position="360"/>
        <end position="381"/>
    </location>
</feature>
<organism evidence="8 9">
    <name type="scientific">Fulvivirga sediminis</name>
    <dbReference type="NCBI Taxonomy" id="2803949"/>
    <lineage>
        <taxon>Bacteria</taxon>
        <taxon>Pseudomonadati</taxon>
        <taxon>Bacteroidota</taxon>
        <taxon>Cytophagia</taxon>
        <taxon>Cytophagales</taxon>
        <taxon>Fulvivirgaceae</taxon>
        <taxon>Fulvivirga</taxon>
    </lineage>
</organism>
<evidence type="ECO:0000256" key="5">
    <source>
        <dbReference type="ARBA" id="ARBA00022989"/>
    </source>
</evidence>
<comment type="caution">
    <text evidence="8">The sequence shown here is derived from an EMBL/GenBank/DDBJ whole genome shotgun (WGS) entry which is preliminary data.</text>
</comment>
<reference evidence="8" key="1">
    <citation type="submission" date="2021-01" db="EMBL/GenBank/DDBJ databases">
        <title>Fulvivirga kasyanovii gen. nov., sp nov., a novel member of the phylum Bacteroidetes isolated from seawater in a mussel farm.</title>
        <authorList>
            <person name="Zhao L.-H."/>
            <person name="Wang Z.-J."/>
        </authorList>
    </citation>
    <scope>NUCLEOTIDE SEQUENCE</scope>
    <source>
        <strain evidence="8">2943</strain>
    </source>
</reference>
<evidence type="ECO:0000256" key="2">
    <source>
        <dbReference type="ARBA" id="ARBA00007430"/>
    </source>
</evidence>
<dbReference type="RefSeq" id="WP_202244281.1">
    <property type="nucleotide sequence ID" value="NZ_JAESIY010000005.1"/>
</dbReference>
<protein>
    <submittedName>
        <fullName evidence="8">Oligosaccharide flippase family protein</fullName>
    </submittedName>
</protein>
<dbReference type="InterPro" id="IPR050833">
    <property type="entry name" value="Poly_Biosynth_Transport"/>
</dbReference>
<proteinExistence type="inferred from homology"/>
<gene>
    <name evidence="8" type="ORF">JL102_10120</name>
</gene>
<feature type="transmembrane region" description="Helical" evidence="7">
    <location>
        <begin position="387"/>
        <end position="409"/>
    </location>
</feature>
<feature type="transmembrane region" description="Helical" evidence="7">
    <location>
        <begin position="50"/>
        <end position="69"/>
    </location>
</feature>
<keyword evidence="9" id="KW-1185">Reference proteome</keyword>
<comment type="similarity">
    <text evidence="2">Belongs to the polysaccharide synthase family.</text>
</comment>
<evidence type="ECO:0000256" key="3">
    <source>
        <dbReference type="ARBA" id="ARBA00022475"/>
    </source>
</evidence>
<sequence length="422" mass="47785">MKKIHIISIFQGYFKEVSILTFGNIISLLITLVGYPIITRLYSDTIFGEFAVFQSFLIILISMGTLQYDKAIVLIKKISNLHIFIQALFILLVSFAASLSLVIYTEIPKNLHIPLNKSLFWWLLIAVILGASNQIGQWYYLRTNQLKLLSVVKVVDRLFFQGAAILFAYFQWGYNHLVLAAITGQATIFTIAITKLRFIFSKIHFTEAAILLRKYKSFPYYSFPSGLVERISSQAPILLLPILTSEALTGQFSLAYRILSLPEAIIGAGIGQIFYKKIGNLIHHQQALTPELLRCWKLLLTIGAPVFLTLLLWGDDIFSLVFSESWQQSGEIVQMLSIMLLFMFVSTPTSSTFAAMNKQYYGLIFSLISLTSRFLSLYLGIRHGGFYFGLTSLVCAEILSIILYNTILLKEVKKWDSKIGNL</sequence>
<name>A0A937K1B8_9BACT</name>
<keyword evidence="6 7" id="KW-0472">Membrane</keyword>
<feature type="transmembrane region" description="Helical" evidence="7">
    <location>
        <begin position="295"/>
        <end position="313"/>
    </location>
</feature>
<evidence type="ECO:0000256" key="1">
    <source>
        <dbReference type="ARBA" id="ARBA00004651"/>
    </source>
</evidence>
<evidence type="ECO:0000256" key="6">
    <source>
        <dbReference type="ARBA" id="ARBA00023136"/>
    </source>
</evidence>
<feature type="transmembrane region" description="Helical" evidence="7">
    <location>
        <begin position="254"/>
        <end position="275"/>
    </location>
</feature>
<feature type="transmembrane region" description="Helical" evidence="7">
    <location>
        <begin position="176"/>
        <end position="200"/>
    </location>
</feature>
<comment type="subcellular location">
    <subcellularLocation>
        <location evidence="1">Cell membrane</location>
        <topology evidence="1">Multi-pass membrane protein</topology>
    </subcellularLocation>
</comment>
<evidence type="ECO:0000256" key="4">
    <source>
        <dbReference type="ARBA" id="ARBA00022692"/>
    </source>
</evidence>
<dbReference type="AlphaFoldDB" id="A0A937K1B8"/>
<keyword evidence="5 7" id="KW-1133">Transmembrane helix</keyword>
<evidence type="ECO:0000313" key="9">
    <source>
        <dbReference type="Proteomes" id="UP000659388"/>
    </source>
</evidence>
<dbReference type="EMBL" id="JAESIY010000005">
    <property type="protein sequence ID" value="MBL3656487.1"/>
    <property type="molecule type" value="Genomic_DNA"/>
</dbReference>
<feature type="transmembrane region" description="Helical" evidence="7">
    <location>
        <begin position="81"/>
        <end position="104"/>
    </location>
</feature>
<evidence type="ECO:0000256" key="7">
    <source>
        <dbReference type="SAM" id="Phobius"/>
    </source>
</evidence>